<gene>
    <name evidence="6" type="ORF">H9638_02570</name>
</gene>
<reference evidence="6 7" key="1">
    <citation type="submission" date="2020-08" db="EMBL/GenBank/DDBJ databases">
        <title>A Genomic Blueprint of the Chicken Gut Microbiome.</title>
        <authorList>
            <person name="Gilroy R."/>
            <person name="Ravi A."/>
            <person name="Getino M."/>
            <person name="Pursley I."/>
            <person name="Horton D.L."/>
            <person name="Alikhan N.-F."/>
            <person name="Baker D."/>
            <person name="Gharbi K."/>
            <person name="Hall N."/>
            <person name="Watson M."/>
            <person name="Adriaenssens E.M."/>
            <person name="Foster-Nyarko E."/>
            <person name="Jarju S."/>
            <person name="Secka A."/>
            <person name="Antonio M."/>
            <person name="Oren A."/>
            <person name="Chaudhuri R."/>
            <person name="La Ragione R.M."/>
            <person name="Hildebrand F."/>
            <person name="Pallen M.J."/>
        </authorList>
    </citation>
    <scope>NUCLEOTIDE SEQUENCE [LARGE SCALE GENOMIC DNA]</scope>
    <source>
        <strain evidence="6 7">Sa2BUA2</strain>
    </source>
</reference>
<dbReference type="InterPro" id="IPR011711">
    <property type="entry name" value="GntR_C"/>
</dbReference>
<keyword evidence="1" id="KW-0805">Transcription regulation</keyword>
<evidence type="ECO:0000256" key="1">
    <source>
        <dbReference type="ARBA" id="ARBA00023015"/>
    </source>
</evidence>
<feature type="region of interest" description="Disordered" evidence="4">
    <location>
        <begin position="170"/>
        <end position="189"/>
    </location>
</feature>
<evidence type="ECO:0000256" key="2">
    <source>
        <dbReference type="ARBA" id="ARBA00023125"/>
    </source>
</evidence>
<comment type="caution">
    <text evidence="6">The sequence shown here is derived from an EMBL/GenBank/DDBJ whole genome shotgun (WGS) entry which is preliminary data.</text>
</comment>
<dbReference type="PANTHER" id="PTHR43537">
    <property type="entry name" value="TRANSCRIPTIONAL REGULATOR, GNTR FAMILY"/>
    <property type="match status" value="1"/>
</dbReference>
<dbReference type="EMBL" id="JACSQC010000001">
    <property type="protein sequence ID" value="MBD8042688.1"/>
    <property type="molecule type" value="Genomic_DNA"/>
</dbReference>
<dbReference type="InterPro" id="IPR036390">
    <property type="entry name" value="WH_DNA-bd_sf"/>
</dbReference>
<name>A0ABR8YER1_9MICC</name>
<evidence type="ECO:0000313" key="7">
    <source>
        <dbReference type="Proteomes" id="UP000652763"/>
    </source>
</evidence>
<dbReference type="PROSITE" id="PS50949">
    <property type="entry name" value="HTH_GNTR"/>
    <property type="match status" value="1"/>
</dbReference>
<dbReference type="RefSeq" id="WP_191745603.1">
    <property type="nucleotide sequence ID" value="NZ_JACSQC010000001.1"/>
</dbReference>
<dbReference type="SMART" id="SM00895">
    <property type="entry name" value="FCD"/>
    <property type="match status" value="1"/>
</dbReference>
<proteinExistence type="predicted"/>
<evidence type="ECO:0000313" key="6">
    <source>
        <dbReference type="EMBL" id="MBD8042688.1"/>
    </source>
</evidence>
<dbReference type="Pfam" id="PF07729">
    <property type="entry name" value="FCD"/>
    <property type="match status" value="1"/>
</dbReference>
<keyword evidence="7" id="KW-1185">Reference proteome</keyword>
<evidence type="ECO:0000256" key="4">
    <source>
        <dbReference type="SAM" id="MobiDB-lite"/>
    </source>
</evidence>
<keyword evidence="3" id="KW-0804">Transcription</keyword>
<dbReference type="Gene3D" id="1.20.120.530">
    <property type="entry name" value="GntR ligand-binding domain-like"/>
    <property type="match status" value="1"/>
</dbReference>
<feature type="domain" description="HTH gntR-type" evidence="5">
    <location>
        <begin position="13"/>
        <end position="80"/>
    </location>
</feature>
<dbReference type="InterPro" id="IPR000524">
    <property type="entry name" value="Tscrpt_reg_HTH_GntR"/>
</dbReference>
<dbReference type="SUPFAM" id="SSF46785">
    <property type="entry name" value="Winged helix' DNA-binding domain"/>
    <property type="match status" value="1"/>
</dbReference>
<dbReference type="PANTHER" id="PTHR43537:SF51">
    <property type="entry name" value="HTH-TYPE TRANSCRIPTIONAL REGULATOR LGOR-RELATED"/>
    <property type="match status" value="1"/>
</dbReference>
<evidence type="ECO:0000259" key="5">
    <source>
        <dbReference type="PROSITE" id="PS50949"/>
    </source>
</evidence>
<dbReference type="SUPFAM" id="SSF48008">
    <property type="entry name" value="GntR ligand-binding domain-like"/>
    <property type="match status" value="1"/>
</dbReference>
<dbReference type="InterPro" id="IPR036388">
    <property type="entry name" value="WH-like_DNA-bd_sf"/>
</dbReference>
<keyword evidence="2" id="KW-0238">DNA-binding</keyword>
<dbReference type="CDD" id="cd07377">
    <property type="entry name" value="WHTH_GntR"/>
    <property type="match status" value="1"/>
</dbReference>
<dbReference type="Gene3D" id="1.10.10.10">
    <property type="entry name" value="Winged helix-like DNA-binding domain superfamily/Winged helix DNA-binding domain"/>
    <property type="match status" value="1"/>
</dbReference>
<dbReference type="InterPro" id="IPR008920">
    <property type="entry name" value="TF_FadR/GntR_C"/>
</dbReference>
<dbReference type="SMART" id="SM00345">
    <property type="entry name" value="HTH_GNTR"/>
    <property type="match status" value="1"/>
</dbReference>
<evidence type="ECO:0000256" key="3">
    <source>
        <dbReference type="ARBA" id="ARBA00023163"/>
    </source>
</evidence>
<sequence length="232" mass="25767">MEPTASALGFSRRILRDEVYDYIVDLLLSGNFEPGAALNIDSLSRQLEVSPTPIREALVQLEHTGLVQRVALKGYRVAPPLSRGQMEELFDARAIVEVAAVERTSADLDSLLPALIEAHEEHRQAAILFQEADPAERAAGYRRYFEADWKFHETILRKCGNRYLHQMAQTASTHSHRMRQSATRGSNDTALAVTEHQAVLDRLARGDVAGAARAMKEHIANARTRALTEAAD</sequence>
<feature type="compositionally biased region" description="Polar residues" evidence="4">
    <location>
        <begin position="180"/>
        <end position="189"/>
    </location>
</feature>
<dbReference type="Proteomes" id="UP000652763">
    <property type="component" value="Unassembled WGS sequence"/>
</dbReference>
<accession>A0ABR8YER1</accession>
<organism evidence="6 7">
    <name type="scientific">Arthrobacter pullicola</name>
    <dbReference type="NCBI Taxonomy" id="2762224"/>
    <lineage>
        <taxon>Bacteria</taxon>
        <taxon>Bacillati</taxon>
        <taxon>Actinomycetota</taxon>
        <taxon>Actinomycetes</taxon>
        <taxon>Micrococcales</taxon>
        <taxon>Micrococcaceae</taxon>
        <taxon>Arthrobacter</taxon>
    </lineage>
</organism>
<dbReference type="Pfam" id="PF00392">
    <property type="entry name" value="GntR"/>
    <property type="match status" value="1"/>
</dbReference>
<protein>
    <submittedName>
        <fullName evidence="6">GntR family transcriptional regulator</fullName>
    </submittedName>
</protein>